<dbReference type="CDD" id="cd00773">
    <property type="entry name" value="HisRS-like_core"/>
    <property type="match status" value="1"/>
</dbReference>
<evidence type="ECO:0000256" key="7">
    <source>
        <dbReference type="ARBA" id="ARBA00022840"/>
    </source>
</evidence>
<keyword evidence="12" id="KW-0328">Glycosyltransferase</keyword>
<accession>A0A397RU99</accession>
<comment type="subunit">
    <text evidence="4 9">Heteromultimer composed of HisG and HisZ subunits.</text>
</comment>
<dbReference type="InterPro" id="IPR041715">
    <property type="entry name" value="HisRS-like_core"/>
</dbReference>
<keyword evidence="7" id="KW-0547">Nucleotide-binding</keyword>
<feature type="binding site" evidence="10">
    <location>
        <begin position="270"/>
        <end position="271"/>
    </location>
    <ligand>
        <name>L-histidine</name>
        <dbReference type="ChEBI" id="CHEBI:57595"/>
    </ligand>
</feature>
<comment type="function">
    <text evidence="8 9">Required for the first step of histidine biosynthesis. May allow the feedback regulation of ATP phosphoribosyltransferase activity by histidine.</text>
</comment>
<dbReference type="GO" id="GO:0016757">
    <property type="term" value="F:glycosyltransferase activity"/>
    <property type="evidence" value="ECO:0007669"/>
    <property type="project" value="UniProtKB-KW"/>
</dbReference>
<dbReference type="HAMAP" id="MF_00125">
    <property type="entry name" value="HisZ"/>
    <property type="match status" value="1"/>
</dbReference>
<dbReference type="GO" id="GO:0005737">
    <property type="term" value="C:cytoplasm"/>
    <property type="evidence" value="ECO:0007669"/>
    <property type="project" value="UniProtKB-SubCell"/>
</dbReference>
<dbReference type="GO" id="GO:0000105">
    <property type="term" value="P:L-histidine biosynthetic process"/>
    <property type="evidence" value="ECO:0007669"/>
    <property type="project" value="UniProtKB-UniRule"/>
</dbReference>
<keyword evidence="9" id="KW-0368">Histidine biosynthesis</keyword>
<dbReference type="InterPro" id="IPR004516">
    <property type="entry name" value="HisRS/HisZ"/>
</dbReference>
<keyword evidence="7" id="KW-0067">ATP-binding</keyword>
<dbReference type="EMBL" id="QXEV01000013">
    <property type="protein sequence ID" value="RIA75695.1"/>
    <property type="molecule type" value="Genomic_DNA"/>
</dbReference>
<dbReference type="GO" id="GO:0006427">
    <property type="term" value="P:histidyl-tRNA aminoacylation"/>
    <property type="evidence" value="ECO:0007669"/>
    <property type="project" value="TreeGrafter"/>
</dbReference>
<reference evidence="12 13" key="1">
    <citation type="submission" date="2018-08" db="EMBL/GenBank/DDBJ databases">
        <title>Genomic Encyclopedia of Archaeal and Bacterial Type Strains, Phase II (KMG-II): from individual species to whole genera.</title>
        <authorList>
            <person name="Goeker M."/>
        </authorList>
    </citation>
    <scope>NUCLEOTIDE SEQUENCE [LARGE SCALE GENOMIC DNA]</scope>
    <source>
        <strain evidence="12 13">ATCC 27112</strain>
    </source>
</reference>
<dbReference type="OrthoDB" id="9800814at2"/>
<dbReference type="PIRSF" id="PIRSF001549">
    <property type="entry name" value="His-tRNA_synth"/>
    <property type="match status" value="1"/>
</dbReference>
<organism evidence="12 13">
    <name type="scientific">Anaeroplasma bactoclasticum</name>
    <dbReference type="NCBI Taxonomy" id="2088"/>
    <lineage>
        <taxon>Bacteria</taxon>
        <taxon>Bacillati</taxon>
        <taxon>Mycoplasmatota</taxon>
        <taxon>Mollicutes</taxon>
        <taxon>Anaeroplasmatales</taxon>
        <taxon>Anaeroplasmataceae</taxon>
        <taxon>Anaeroplasma</taxon>
    </lineage>
</organism>
<evidence type="ECO:0000256" key="2">
    <source>
        <dbReference type="ARBA" id="ARBA00004667"/>
    </source>
</evidence>
<proteinExistence type="inferred from homology"/>
<dbReference type="GO" id="GO:0005524">
    <property type="term" value="F:ATP binding"/>
    <property type="evidence" value="ECO:0007669"/>
    <property type="project" value="UniProtKB-KW"/>
</dbReference>
<feature type="binding site" evidence="10">
    <location>
        <begin position="79"/>
        <end position="81"/>
    </location>
    <ligand>
        <name>L-histidine</name>
        <dbReference type="ChEBI" id="CHEBI:57595"/>
    </ligand>
</feature>
<evidence type="ECO:0000256" key="6">
    <source>
        <dbReference type="ARBA" id="ARBA00022490"/>
    </source>
</evidence>
<evidence type="ECO:0000256" key="9">
    <source>
        <dbReference type="HAMAP-Rule" id="MF_00125"/>
    </source>
</evidence>
<dbReference type="Pfam" id="PF13393">
    <property type="entry name" value="tRNA-synt_His"/>
    <property type="match status" value="1"/>
</dbReference>
<evidence type="ECO:0000313" key="13">
    <source>
        <dbReference type="Proteomes" id="UP000266506"/>
    </source>
</evidence>
<evidence type="ECO:0000256" key="10">
    <source>
        <dbReference type="PIRSR" id="PIRSR001549-1"/>
    </source>
</evidence>
<evidence type="ECO:0000256" key="3">
    <source>
        <dbReference type="ARBA" id="ARBA00005539"/>
    </source>
</evidence>
<gene>
    <name evidence="9" type="primary">hisZ</name>
    <name evidence="12" type="ORF">EI71_01264</name>
</gene>
<evidence type="ECO:0000256" key="8">
    <source>
        <dbReference type="ARBA" id="ARBA00025246"/>
    </source>
</evidence>
<dbReference type="InterPro" id="IPR004517">
    <property type="entry name" value="HisZ"/>
</dbReference>
<dbReference type="UniPathway" id="UPA00031">
    <property type="reaction ID" value="UER00006"/>
</dbReference>
<comment type="pathway">
    <text evidence="2 9">Amino-acid biosynthesis; L-histidine biosynthesis; L-histidine from 5-phospho-alpha-D-ribose 1-diphosphate: step 1/9.</text>
</comment>
<feature type="binding site" evidence="10">
    <location>
        <position position="123"/>
    </location>
    <ligand>
        <name>L-histidine</name>
        <dbReference type="ChEBI" id="CHEBI:57595"/>
    </ligand>
</feature>
<evidence type="ECO:0000256" key="1">
    <source>
        <dbReference type="ARBA" id="ARBA00004496"/>
    </source>
</evidence>
<feature type="binding site" evidence="10">
    <location>
        <position position="109"/>
    </location>
    <ligand>
        <name>L-histidine</name>
        <dbReference type="ChEBI" id="CHEBI:57595"/>
    </ligand>
</feature>
<evidence type="ECO:0000256" key="4">
    <source>
        <dbReference type="ARBA" id="ARBA00011496"/>
    </source>
</evidence>
<name>A0A397RU99_9MOLU</name>
<evidence type="ECO:0000313" key="12">
    <source>
        <dbReference type="EMBL" id="RIA75695.1"/>
    </source>
</evidence>
<dbReference type="Proteomes" id="UP000266506">
    <property type="component" value="Unassembled WGS sequence"/>
</dbReference>
<evidence type="ECO:0000259" key="11">
    <source>
        <dbReference type="Pfam" id="PF13393"/>
    </source>
</evidence>
<comment type="miscellaneous">
    <text evidence="9">This function is generally fulfilled by the C-terminal part of HisG, which is missing in some bacteria such as this one.</text>
</comment>
<keyword evidence="9" id="KW-0028">Amino-acid biosynthesis</keyword>
<comment type="subcellular location">
    <subcellularLocation>
        <location evidence="1 9">Cytoplasm</location>
    </subcellularLocation>
</comment>
<keyword evidence="12" id="KW-0808">Transferase</keyword>
<evidence type="ECO:0000256" key="5">
    <source>
        <dbReference type="ARBA" id="ARBA00020397"/>
    </source>
</evidence>
<keyword evidence="6 9" id="KW-0963">Cytoplasm</keyword>
<dbReference type="GO" id="GO:0004821">
    <property type="term" value="F:histidine-tRNA ligase activity"/>
    <property type="evidence" value="ECO:0007669"/>
    <property type="project" value="TreeGrafter"/>
</dbReference>
<dbReference type="PANTHER" id="PTHR43707">
    <property type="entry name" value="HISTIDYL-TRNA SYNTHETASE"/>
    <property type="match status" value="1"/>
</dbReference>
<sequence length="398" mass="45711">MKNYKLHVSEGFKDTYGNEMLVKKDIEMKVLNVFSSFGYELIKTPTLEYIDVYSKNGMQKPDLYNLINRQGEVLALCNDMTASIARFVCSNNSLPNGPKKYCYIADTFRYPRLYQGKNHQFLQAGVEFIGKGGIEADVAIIALANLTMRHCNVHDFTIHLGSSEFLNRLFSDFGIEKDIQKKIYSLIDSKDYVTLRSLLEETLNEEKASFLIDLMLKGGRLRYMDKLISDLKGTKALEELLYLKKVYETLNELGISNIVFDFSIYSYAEYYTGIIFNVYVEGARKSVISGGRCDKLFKEYGKDLEDIGFGLDIDVLASYCLEKNLINVNRKKYISIFDKESMVYAYKENEVLRNNGIIVSDICFDSKDKALEYAKDNGFDAVIEYKNNVKTIWEVEKC</sequence>
<comment type="caution">
    <text evidence="12">The sequence shown here is derived from an EMBL/GenBank/DDBJ whole genome shotgun (WGS) entry which is preliminary data.</text>
</comment>
<dbReference type="RefSeq" id="WP_119016393.1">
    <property type="nucleotide sequence ID" value="NZ_QXEV01000013.1"/>
</dbReference>
<feature type="domain" description="Class II Histidinyl-tRNA synthetase (HisRS)-like catalytic core" evidence="11">
    <location>
        <begin position="11"/>
        <end position="315"/>
    </location>
</feature>
<dbReference type="InParanoid" id="A0A397RU99"/>
<dbReference type="Gene3D" id="3.30.930.10">
    <property type="entry name" value="Bira Bifunctional Protein, Domain 2"/>
    <property type="match status" value="1"/>
</dbReference>
<dbReference type="AlphaFoldDB" id="A0A397RU99"/>
<dbReference type="InterPro" id="IPR045864">
    <property type="entry name" value="aa-tRNA-synth_II/BPL/LPL"/>
</dbReference>
<feature type="binding site" evidence="10">
    <location>
        <position position="127"/>
    </location>
    <ligand>
        <name>L-histidine</name>
        <dbReference type="ChEBI" id="CHEBI:57595"/>
    </ligand>
</feature>
<keyword evidence="13" id="KW-1185">Reference proteome</keyword>
<protein>
    <recommendedName>
        <fullName evidence="5 9">ATP phosphoribosyltransferase regulatory subunit</fullName>
    </recommendedName>
</protein>
<dbReference type="SUPFAM" id="SSF55681">
    <property type="entry name" value="Class II aaRS and biotin synthetases"/>
    <property type="match status" value="1"/>
</dbReference>
<dbReference type="PANTHER" id="PTHR43707:SF1">
    <property type="entry name" value="HISTIDINE--TRNA LIGASE, MITOCHONDRIAL-RELATED"/>
    <property type="match status" value="1"/>
</dbReference>
<comment type="similarity">
    <text evidence="3 9">Belongs to the class-II aminoacyl-tRNA synthetase family. HisZ subfamily.</text>
</comment>
<dbReference type="FunCoup" id="A0A397RU99">
    <property type="interactions" value="85"/>
</dbReference>